<dbReference type="GO" id="GO:0016787">
    <property type="term" value="F:hydrolase activity"/>
    <property type="evidence" value="ECO:0007669"/>
    <property type="project" value="UniProtKB-KW"/>
</dbReference>
<accession>A0A2C9K9C9</accession>
<dbReference type="Gene3D" id="3.40.50.410">
    <property type="entry name" value="von Willebrand factor, type A domain"/>
    <property type="match status" value="1"/>
</dbReference>
<evidence type="ECO:0000256" key="8">
    <source>
        <dbReference type="ARBA" id="ARBA00022806"/>
    </source>
</evidence>
<proteinExistence type="inferred from homology"/>
<evidence type="ECO:0000256" key="9">
    <source>
        <dbReference type="ARBA" id="ARBA00022840"/>
    </source>
</evidence>
<dbReference type="GO" id="GO:0005737">
    <property type="term" value="C:cytoplasm"/>
    <property type="evidence" value="ECO:0007669"/>
    <property type="project" value="UniProtKB-ARBA"/>
</dbReference>
<dbReference type="CDD" id="cd00873">
    <property type="entry name" value="KU80"/>
    <property type="match status" value="1"/>
</dbReference>
<dbReference type="Pfam" id="PF03730">
    <property type="entry name" value="Ku_C"/>
    <property type="match status" value="1"/>
</dbReference>
<dbReference type="InterPro" id="IPR024193">
    <property type="entry name" value="Ku80"/>
</dbReference>
<dbReference type="InterPro" id="IPR036494">
    <property type="entry name" value="Ku_C_sf"/>
</dbReference>
<dbReference type="FunFam" id="3.40.50.410:FF:000200">
    <property type="entry name" value="ATP-dependent DNA helicase II subunit 2"/>
    <property type="match status" value="1"/>
</dbReference>
<reference evidence="19" key="1">
    <citation type="submission" date="2020-05" db="UniProtKB">
        <authorList>
            <consortium name="EnsemblMetazoa"/>
        </authorList>
    </citation>
    <scope>IDENTIFICATION</scope>
    <source>
        <strain evidence="19">BB02</strain>
    </source>
</reference>
<dbReference type="InterPro" id="IPR005160">
    <property type="entry name" value="Ku_C"/>
</dbReference>
<evidence type="ECO:0000313" key="19">
    <source>
        <dbReference type="EnsemblMetazoa" id="BGLB016702-PA"/>
    </source>
</evidence>
<dbReference type="Pfam" id="PF03731">
    <property type="entry name" value="Ku_N"/>
    <property type="match status" value="1"/>
</dbReference>
<dbReference type="FunFam" id="1.10.1600.10:FF:000002">
    <property type="entry name" value="X-ray repair cross-complementing protein 5"/>
    <property type="match status" value="1"/>
</dbReference>
<evidence type="ECO:0000256" key="5">
    <source>
        <dbReference type="ARBA" id="ARBA00022741"/>
    </source>
</evidence>
<dbReference type="GO" id="GO:0042162">
    <property type="term" value="F:telomeric DNA binding"/>
    <property type="evidence" value="ECO:0007669"/>
    <property type="project" value="InterPro"/>
</dbReference>
<dbReference type="OrthoDB" id="30826at2759"/>
<feature type="domain" description="VWFA" evidence="18">
    <location>
        <begin position="7"/>
        <end position="166"/>
    </location>
</feature>
<keyword evidence="11" id="KW-0238">DNA-binding</keyword>
<evidence type="ECO:0000256" key="12">
    <source>
        <dbReference type="ARBA" id="ARBA00023172"/>
    </source>
</evidence>
<dbReference type="PANTHER" id="PTHR12604:SF4">
    <property type="entry name" value="X-RAY REPAIR CROSS-COMPLEMENTING PROTEIN 5"/>
    <property type="match status" value="1"/>
</dbReference>
<keyword evidence="8" id="KW-0347">Helicase</keyword>
<dbReference type="AlphaFoldDB" id="A0A2C9K9C9"/>
<dbReference type="SUPFAM" id="SSF53300">
    <property type="entry name" value="vWA-like"/>
    <property type="match status" value="1"/>
</dbReference>
<dbReference type="VEuPathDB" id="VectorBase:BGLB016702"/>
<dbReference type="InterPro" id="IPR002035">
    <property type="entry name" value="VWF_A"/>
</dbReference>
<evidence type="ECO:0000256" key="17">
    <source>
        <dbReference type="SAM" id="MobiDB-lite"/>
    </source>
</evidence>
<feature type="compositionally biased region" description="Basic and acidic residues" evidence="17">
    <location>
        <begin position="725"/>
        <end position="734"/>
    </location>
</feature>
<evidence type="ECO:0000259" key="18">
    <source>
        <dbReference type="PROSITE" id="PS50234"/>
    </source>
</evidence>
<keyword evidence="7" id="KW-0378">Hydrolase</keyword>
<dbReference type="Gene3D" id="2.40.290.10">
    <property type="match status" value="1"/>
</dbReference>
<dbReference type="STRING" id="6526.A0A2C9K9C9"/>
<dbReference type="InterPro" id="IPR005161">
    <property type="entry name" value="Ku_N"/>
</dbReference>
<keyword evidence="5" id="KW-0547">Nucleotide-binding</keyword>
<dbReference type="GO" id="GO:0006303">
    <property type="term" value="P:double-strand break repair via nonhomologous end joining"/>
    <property type="evidence" value="ECO:0007669"/>
    <property type="project" value="InterPro"/>
</dbReference>
<evidence type="ECO:0000256" key="10">
    <source>
        <dbReference type="ARBA" id="ARBA00022843"/>
    </source>
</evidence>
<dbReference type="GO" id="GO:0003684">
    <property type="term" value="F:damaged DNA binding"/>
    <property type="evidence" value="ECO:0007669"/>
    <property type="project" value="InterPro"/>
</dbReference>
<dbReference type="FunFam" id="1.25.40.240:FF:000001">
    <property type="entry name" value="X-ray repair cross-complementing protein 5"/>
    <property type="match status" value="1"/>
</dbReference>
<keyword evidence="12" id="KW-0233">DNA recombination</keyword>
<evidence type="ECO:0000256" key="14">
    <source>
        <dbReference type="ARBA" id="ARBA00023242"/>
    </source>
</evidence>
<dbReference type="GO" id="GO:0003678">
    <property type="term" value="F:DNA helicase activity"/>
    <property type="evidence" value="ECO:0007669"/>
    <property type="project" value="InterPro"/>
</dbReference>
<evidence type="ECO:0000256" key="13">
    <source>
        <dbReference type="ARBA" id="ARBA00023204"/>
    </source>
</evidence>
<keyword evidence="14" id="KW-0539">Nucleus</keyword>
<dbReference type="Pfam" id="PF08785">
    <property type="entry name" value="Ku_PK_bind"/>
    <property type="match status" value="1"/>
</dbReference>
<feature type="region of interest" description="Disordered" evidence="17">
    <location>
        <begin position="725"/>
        <end position="750"/>
    </location>
</feature>
<feature type="region of interest" description="Disordered" evidence="17">
    <location>
        <begin position="171"/>
        <end position="200"/>
    </location>
</feature>
<evidence type="ECO:0000313" key="20">
    <source>
        <dbReference type="Proteomes" id="UP000076420"/>
    </source>
</evidence>
<dbReference type="InterPro" id="IPR016194">
    <property type="entry name" value="SPOC-like_C_dom_sf"/>
</dbReference>
<dbReference type="PIRSF" id="PIRSF016570">
    <property type="entry name" value="Ku80"/>
    <property type="match status" value="1"/>
</dbReference>
<keyword evidence="9" id="KW-0067">ATP-binding</keyword>
<comment type="subcellular location">
    <subcellularLocation>
        <location evidence="2">Chromosome</location>
    </subcellularLocation>
    <subcellularLocation>
        <location evidence="1">Nucleus</location>
    </subcellularLocation>
</comment>
<evidence type="ECO:0000256" key="3">
    <source>
        <dbReference type="ARBA" id="ARBA00007726"/>
    </source>
</evidence>
<dbReference type="InterPro" id="IPR036465">
    <property type="entry name" value="vWFA_dom_sf"/>
</dbReference>
<dbReference type="GO" id="GO:0000723">
    <property type="term" value="P:telomere maintenance"/>
    <property type="evidence" value="ECO:0007669"/>
    <property type="project" value="InterPro"/>
</dbReference>
<gene>
    <name evidence="19" type="primary">106065855</name>
</gene>
<dbReference type="GO" id="GO:0005694">
    <property type="term" value="C:chromosome"/>
    <property type="evidence" value="ECO:0007669"/>
    <property type="project" value="UniProtKB-SubCell"/>
</dbReference>
<feature type="compositionally biased region" description="Acidic residues" evidence="17">
    <location>
        <begin position="741"/>
        <end position="750"/>
    </location>
</feature>
<evidence type="ECO:0000256" key="4">
    <source>
        <dbReference type="ARBA" id="ARBA00022454"/>
    </source>
</evidence>
<keyword evidence="10" id="KW-0832">Ubl conjugation</keyword>
<dbReference type="PROSITE" id="PS50234">
    <property type="entry name" value="VWFA"/>
    <property type="match status" value="1"/>
</dbReference>
<dbReference type="GO" id="GO:0005524">
    <property type="term" value="F:ATP binding"/>
    <property type="evidence" value="ECO:0007669"/>
    <property type="project" value="UniProtKB-KW"/>
</dbReference>
<dbReference type="SMART" id="SM00559">
    <property type="entry name" value="Ku78"/>
    <property type="match status" value="1"/>
</dbReference>
<dbReference type="Proteomes" id="UP000076420">
    <property type="component" value="Unassembled WGS sequence"/>
</dbReference>
<dbReference type="KEGG" id="bgt:106065855"/>
<evidence type="ECO:0000256" key="7">
    <source>
        <dbReference type="ARBA" id="ARBA00022801"/>
    </source>
</evidence>
<comment type="similarity">
    <text evidence="3">Belongs to the ku80 family.</text>
</comment>
<dbReference type="Pfam" id="PF02735">
    <property type="entry name" value="Ku"/>
    <property type="match status" value="1"/>
</dbReference>
<sequence length="750" mass="84179">MAANKEAIAIILDVGPSMNQAPPGVSTALETAIEGINMILQRKIFAESKDEVALILFGTEETENPLADGENYANITLKSPLGIPDFNLLQMVQDELQPTETPGDFVDAIVVAIDHLQQATQGKKGISSRRIILFSDLGSPFGDQELDTIVHAMQNTQPKTELIVIGPDIQDDEESNAGDAPKRGGGADAHPDGKAKTAQQRSGEKLIKYILDKVEGECYSFREALPALSYFQTRQIKPWPWKCRLEIGTVEIPITGYSKVKEYKLKQSWKKVYAQDTNVEPGTLRTFHLDNEEETEVEKEDMVQGYRYGNTIVPMSEADQDNMKYKAEKCLKVLGFTRADFVKRYHYLGDGVISITAEKNDEAAAIALSALINALYETNCVAIARKVYNAIAAPRIGCLIPHIKAKCECLLWVELPFAEDIRSFTFGSLPLSAEDVINKKYKPTDEQLQAVDDLITSMDLTTAIENDDGDTEEALKPKLTFNPYFQRVYQCLQHRVLNPHDPLPDLSPLITRYMTPPEKVVRDSQPVLEHLKKCVKLEVVEQKPKTEQNVFVQQNDDDTRGPPEKKVKLDEDLEGGIKNMTKYNQMAVEGSSVFTPGAIGCVKTMLVGTVTPVEDFKSLISKRDEDLFEEACDQMQNYIQQIVLQSFGQQNYSKALDCVKALREACIQKMEPNIFNTFLTKFKTVLLTKSKKDFWDLILKEKQVLITKVECEESSVTKEELDQFAAEDVKEDQSSRPQTDETTDDLLMEL</sequence>
<name>A0A2C9K9C9_BIOGL</name>
<keyword evidence="4" id="KW-0158">Chromosome</keyword>
<dbReference type="EnsemblMetazoa" id="BGLB016702-RA">
    <property type="protein sequence ID" value="BGLB016702-PA"/>
    <property type="gene ID" value="BGLB016702"/>
</dbReference>
<dbReference type="Gene3D" id="1.10.1600.10">
    <property type="match status" value="1"/>
</dbReference>
<evidence type="ECO:0000256" key="6">
    <source>
        <dbReference type="ARBA" id="ARBA00022763"/>
    </source>
</evidence>
<evidence type="ECO:0000256" key="1">
    <source>
        <dbReference type="ARBA" id="ARBA00004123"/>
    </source>
</evidence>
<dbReference type="PANTHER" id="PTHR12604">
    <property type="entry name" value="KU AUTOANTIGEN DNA HELICASE"/>
    <property type="match status" value="1"/>
</dbReference>
<keyword evidence="13" id="KW-0234">DNA repair</keyword>
<evidence type="ECO:0000256" key="16">
    <source>
        <dbReference type="ARBA" id="ARBA00078350"/>
    </source>
</evidence>
<evidence type="ECO:0000256" key="11">
    <source>
        <dbReference type="ARBA" id="ARBA00023125"/>
    </source>
</evidence>
<dbReference type="SUPFAM" id="SSF101420">
    <property type="entry name" value="C-terminal domain of Ku80"/>
    <property type="match status" value="1"/>
</dbReference>
<protein>
    <recommendedName>
        <fullName evidence="15">X-ray repair cross-complementing protein 5</fullName>
    </recommendedName>
    <alternativeName>
        <fullName evidence="16">Ku80</fullName>
    </alternativeName>
</protein>
<dbReference type="SUPFAM" id="SSF100939">
    <property type="entry name" value="SPOC domain-like"/>
    <property type="match status" value="1"/>
</dbReference>
<evidence type="ECO:0000256" key="2">
    <source>
        <dbReference type="ARBA" id="ARBA00004286"/>
    </source>
</evidence>
<dbReference type="Gene3D" id="1.25.40.240">
    <property type="entry name" value="Ku, C-terminal domain"/>
    <property type="match status" value="1"/>
</dbReference>
<dbReference type="GO" id="GO:0043564">
    <property type="term" value="C:Ku70:Ku80 complex"/>
    <property type="evidence" value="ECO:0007669"/>
    <property type="project" value="InterPro"/>
</dbReference>
<dbReference type="GO" id="GO:0003690">
    <property type="term" value="F:double-stranded DNA binding"/>
    <property type="evidence" value="ECO:0007669"/>
    <property type="project" value="TreeGrafter"/>
</dbReference>
<dbReference type="InterPro" id="IPR006164">
    <property type="entry name" value="DNA_bd_Ku70/Ku80"/>
</dbReference>
<evidence type="ECO:0000256" key="15">
    <source>
        <dbReference type="ARBA" id="ARBA00071961"/>
    </source>
</evidence>
<dbReference type="VEuPathDB" id="VectorBase:BGLAX_038865"/>
<organism evidence="19 20">
    <name type="scientific">Biomphalaria glabrata</name>
    <name type="common">Bloodfluke planorb</name>
    <name type="synonym">Freshwater snail</name>
    <dbReference type="NCBI Taxonomy" id="6526"/>
    <lineage>
        <taxon>Eukaryota</taxon>
        <taxon>Metazoa</taxon>
        <taxon>Spiralia</taxon>
        <taxon>Lophotrochozoa</taxon>
        <taxon>Mollusca</taxon>
        <taxon>Gastropoda</taxon>
        <taxon>Heterobranchia</taxon>
        <taxon>Euthyneura</taxon>
        <taxon>Panpulmonata</taxon>
        <taxon>Hygrophila</taxon>
        <taxon>Lymnaeoidea</taxon>
        <taxon>Planorbidae</taxon>
        <taxon>Biomphalaria</taxon>
    </lineage>
</organism>
<dbReference type="InterPro" id="IPR014893">
    <property type="entry name" value="Ku_PK_bind"/>
</dbReference>
<dbReference type="GO" id="GO:0006310">
    <property type="term" value="P:DNA recombination"/>
    <property type="evidence" value="ECO:0007669"/>
    <property type="project" value="UniProtKB-KW"/>
</dbReference>
<keyword evidence="6" id="KW-0227">DNA damage</keyword>
<dbReference type="FunFam" id="2.40.290.10:FF:000005">
    <property type="entry name" value="X-ray repair cross-complementing protein 5"/>
    <property type="match status" value="1"/>
</dbReference>